<evidence type="ECO:0000256" key="1">
    <source>
        <dbReference type="SAM" id="MobiDB-lite"/>
    </source>
</evidence>
<feature type="region of interest" description="Disordered" evidence="1">
    <location>
        <begin position="1"/>
        <end position="48"/>
    </location>
</feature>
<feature type="compositionally biased region" description="Acidic residues" evidence="1">
    <location>
        <begin position="439"/>
        <end position="451"/>
    </location>
</feature>
<comment type="caution">
    <text evidence="2">The sequence shown here is derived from an EMBL/GenBank/DDBJ whole genome shotgun (WGS) entry which is preliminary data.</text>
</comment>
<name>A0A2A2LLT7_9BILA</name>
<organism evidence="2 3">
    <name type="scientific">Diploscapter pachys</name>
    <dbReference type="NCBI Taxonomy" id="2018661"/>
    <lineage>
        <taxon>Eukaryota</taxon>
        <taxon>Metazoa</taxon>
        <taxon>Ecdysozoa</taxon>
        <taxon>Nematoda</taxon>
        <taxon>Chromadorea</taxon>
        <taxon>Rhabditida</taxon>
        <taxon>Rhabditina</taxon>
        <taxon>Rhabditomorpha</taxon>
        <taxon>Rhabditoidea</taxon>
        <taxon>Rhabditidae</taxon>
        <taxon>Diploscapter</taxon>
    </lineage>
</organism>
<accession>A0A2A2LLT7</accession>
<dbReference type="OrthoDB" id="5918434at2759"/>
<proteinExistence type="predicted"/>
<dbReference type="STRING" id="2018661.A0A2A2LLT7"/>
<feature type="compositionally biased region" description="Polar residues" evidence="1">
    <location>
        <begin position="11"/>
        <end position="35"/>
    </location>
</feature>
<dbReference type="Proteomes" id="UP000218231">
    <property type="component" value="Unassembled WGS sequence"/>
</dbReference>
<dbReference type="AlphaFoldDB" id="A0A2A2LLT7"/>
<evidence type="ECO:0000313" key="2">
    <source>
        <dbReference type="EMBL" id="PAV87045.1"/>
    </source>
</evidence>
<evidence type="ECO:0000313" key="3">
    <source>
        <dbReference type="Proteomes" id="UP000218231"/>
    </source>
</evidence>
<reference evidence="2 3" key="1">
    <citation type="journal article" date="2017" name="Curr. Biol.">
        <title>Genome architecture and evolution of a unichromosomal asexual nematode.</title>
        <authorList>
            <person name="Fradin H."/>
            <person name="Zegar C."/>
            <person name="Gutwein M."/>
            <person name="Lucas J."/>
            <person name="Kovtun M."/>
            <person name="Corcoran D."/>
            <person name="Baugh L.R."/>
            <person name="Kiontke K."/>
            <person name="Gunsalus K."/>
            <person name="Fitch D.H."/>
            <person name="Piano F."/>
        </authorList>
    </citation>
    <scope>NUCLEOTIDE SEQUENCE [LARGE SCALE GENOMIC DNA]</scope>
    <source>
        <strain evidence="2">PF1309</strain>
    </source>
</reference>
<keyword evidence="3" id="KW-1185">Reference proteome</keyword>
<dbReference type="EMBL" id="LIAE01006609">
    <property type="protein sequence ID" value="PAV87045.1"/>
    <property type="molecule type" value="Genomic_DNA"/>
</dbReference>
<sequence length="451" mass="50731">MSAEGDGTVSVPISSDKSDPIQTTILADKPSSVSSIPPADPFSSSRLNSLPAINGSFSSPNTGRMSSESAAIVEESLALLGLHSSTTPSIRIHDEPGERPNSPDFGLLTSHSLAHVRTPRFKRIDFDDRLEDINPKKPAAKSWEESIKDSYSKAKRAVELNKDEHEFLSSSTLRESKFRPGRDSSPFRNLDSTDLFVPSVRSSASVYHPPLPIRSRIAQTQSMNNVFAGGSGPYCAPAVDSSQGIESLESRYERKAYDAESLLMKALPGKYRTITTREFRRAPEPSAGSASERDDYDFSMYTPRPYYSRPNRDDPDYFDFDLQHSVDMFKRPEGRYVPKKPQEWESKLLAETTTLSETPISSYMFSKGDSDWRINGTSYLSAALRTPKFWEQRFESIGKHVRETNPISLDSINRRRRELAETMRNRPVTSRFTEYRDPDFDDYDGPDLGDD</sequence>
<protein>
    <submittedName>
        <fullName evidence="2">Uncharacterized protein</fullName>
    </submittedName>
</protein>
<gene>
    <name evidence="2" type="ORF">WR25_12700</name>
</gene>
<feature type="region of interest" description="Disordered" evidence="1">
    <location>
        <begin position="420"/>
        <end position="451"/>
    </location>
</feature>